<evidence type="ECO:0000313" key="5">
    <source>
        <dbReference type="EMBL" id="KXB34992.1"/>
    </source>
</evidence>
<keyword evidence="6" id="KW-1185">Reference proteome</keyword>
<name>A0A133XVM3_9ACTN</name>
<dbReference type="CDD" id="cd02012">
    <property type="entry name" value="TPP_TK"/>
    <property type="match status" value="1"/>
</dbReference>
<dbReference type="AlphaFoldDB" id="A0A133XVM3"/>
<feature type="domain" description="Transketolase N-terminal" evidence="4">
    <location>
        <begin position="9"/>
        <end position="260"/>
    </location>
</feature>
<dbReference type="PATRIC" id="fig|1393034.3.peg.586"/>
<dbReference type="Gene3D" id="3.40.50.970">
    <property type="match status" value="1"/>
</dbReference>
<organism evidence="5 6">
    <name type="scientific">Atopobium deltae</name>
    <dbReference type="NCBI Taxonomy" id="1393034"/>
    <lineage>
        <taxon>Bacteria</taxon>
        <taxon>Bacillati</taxon>
        <taxon>Actinomycetota</taxon>
        <taxon>Coriobacteriia</taxon>
        <taxon>Coriobacteriales</taxon>
        <taxon>Atopobiaceae</taxon>
        <taxon>Atopobium</taxon>
    </lineage>
</organism>
<comment type="caution">
    <text evidence="5">The sequence shown here is derived from an EMBL/GenBank/DDBJ whole genome shotgun (WGS) entry which is preliminary data.</text>
</comment>
<dbReference type="GO" id="GO:0000287">
    <property type="term" value="F:magnesium ion binding"/>
    <property type="evidence" value="ECO:0007669"/>
    <property type="project" value="UniProtKB-ARBA"/>
</dbReference>
<dbReference type="EMBL" id="LSCR01000007">
    <property type="protein sequence ID" value="KXB34992.1"/>
    <property type="molecule type" value="Genomic_DNA"/>
</dbReference>
<evidence type="ECO:0000256" key="2">
    <source>
        <dbReference type="ARBA" id="ARBA00007131"/>
    </source>
</evidence>
<protein>
    <submittedName>
        <fullName evidence="5">Transketolase, thiamine diphosphate binding domain protein</fullName>
    </submittedName>
</protein>
<proteinExistence type="inferred from homology"/>
<evidence type="ECO:0000259" key="4">
    <source>
        <dbReference type="Pfam" id="PF00456"/>
    </source>
</evidence>
<dbReference type="Pfam" id="PF00456">
    <property type="entry name" value="Transketolase_N"/>
    <property type="match status" value="1"/>
</dbReference>
<dbReference type="InterPro" id="IPR005474">
    <property type="entry name" value="Transketolase_N"/>
</dbReference>
<dbReference type="SUPFAM" id="SSF52518">
    <property type="entry name" value="Thiamin diphosphate-binding fold (THDP-binding)"/>
    <property type="match status" value="1"/>
</dbReference>
<dbReference type="STRING" id="1393034.HMPREF3192_00605"/>
<dbReference type="InterPro" id="IPR029061">
    <property type="entry name" value="THDP-binding"/>
</dbReference>
<comment type="cofactor">
    <cofactor evidence="1">
        <name>thiamine diphosphate</name>
        <dbReference type="ChEBI" id="CHEBI:58937"/>
    </cofactor>
</comment>
<comment type="similarity">
    <text evidence="2">Belongs to the transketolase family.</text>
</comment>
<sequence length="310" mass="33858">MQLFATKLRRDVLALLQKRGYGHVGGSLSLADLYAVLYKKHLKHRANDPHWDGRDRIVLSKGHAGPVMYACLAEEGYFPAEWLYTLNDGGTHLPSHTDRLKTPGVDVTTGSLGQGTSQAAGVAYALQLLHKDTYVYLIVGDGELNEGQCWEAFAFIAAKRLDKCIVFIDDNKKQLDGTTKEVLDPFDIAEKMRSFGFHTQKVNGQDVEAIDAAITAAKQHHTSANAIVLDTIKGAGVPWFENAKDNHSMKWNNDEINEQTAKALASLDQRIAALSFELQGHAMACACSDEARDEVSACTARIQTSAGGEA</sequence>
<evidence type="ECO:0000313" key="6">
    <source>
        <dbReference type="Proteomes" id="UP000070675"/>
    </source>
</evidence>
<reference evidence="6" key="1">
    <citation type="submission" date="2016-01" db="EMBL/GenBank/DDBJ databases">
        <authorList>
            <person name="Mitreva M."/>
            <person name="Pepin K.H."/>
            <person name="Mihindukulasuriya K.A."/>
            <person name="Fulton R."/>
            <person name="Fronick C."/>
            <person name="O'Laughlin M."/>
            <person name="Miner T."/>
            <person name="Herter B."/>
            <person name="Rosa B.A."/>
            <person name="Cordes M."/>
            <person name="Tomlinson C."/>
            <person name="Wollam A."/>
            <person name="Palsikar V.B."/>
            <person name="Mardis E.R."/>
            <person name="Wilson R.K."/>
        </authorList>
    </citation>
    <scope>NUCLEOTIDE SEQUENCE [LARGE SCALE GENOMIC DNA]</scope>
    <source>
        <strain evidence="6">DNF00019</strain>
    </source>
</reference>
<evidence type="ECO:0000256" key="1">
    <source>
        <dbReference type="ARBA" id="ARBA00001964"/>
    </source>
</evidence>
<gene>
    <name evidence="5" type="ORF">HMPREF3192_00605</name>
</gene>
<accession>A0A133XVM3</accession>
<dbReference type="Proteomes" id="UP000070675">
    <property type="component" value="Unassembled WGS sequence"/>
</dbReference>
<evidence type="ECO:0000256" key="3">
    <source>
        <dbReference type="ARBA" id="ARBA00023052"/>
    </source>
</evidence>
<dbReference type="PANTHER" id="PTHR47514:SF1">
    <property type="entry name" value="TRANSKETOLASE N-TERMINAL SECTION-RELATED"/>
    <property type="match status" value="1"/>
</dbReference>
<keyword evidence="3" id="KW-0786">Thiamine pyrophosphate</keyword>
<dbReference type="PANTHER" id="PTHR47514">
    <property type="entry name" value="TRANSKETOLASE N-TERMINAL SECTION-RELATED"/>
    <property type="match status" value="1"/>
</dbReference>